<dbReference type="Gene3D" id="3.40.50.300">
    <property type="entry name" value="P-loop containing nucleotide triphosphate hydrolases"/>
    <property type="match status" value="1"/>
</dbReference>
<feature type="compositionally biased region" description="Basic and acidic residues" evidence="1">
    <location>
        <begin position="1"/>
        <end position="15"/>
    </location>
</feature>
<organism evidence="2">
    <name type="scientific">Desulfatirhabdium butyrativorans</name>
    <dbReference type="NCBI Taxonomy" id="340467"/>
    <lineage>
        <taxon>Bacteria</taxon>
        <taxon>Pseudomonadati</taxon>
        <taxon>Thermodesulfobacteriota</taxon>
        <taxon>Desulfobacteria</taxon>
        <taxon>Desulfobacterales</taxon>
        <taxon>Desulfatirhabdiaceae</taxon>
        <taxon>Desulfatirhabdium</taxon>
    </lineage>
</organism>
<accession>A0A7C4RMV6</accession>
<evidence type="ECO:0000256" key="1">
    <source>
        <dbReference type="SAM" id="MobiDB-lite"/>
    </source>
</evidence>
<protein>
    <submittedName>
        <fullName evidence="2">Cytoplasmic protein</fullName>
    </submittedName>
</protein>
<feature type="region of interest" description="Disordered" evidence="1">
    <location>
        <begin position="1"/>
        <end position="22"/>
    </location>
</feature>
<sequence length="260" mass="29310">MLHRIEERTWSRRPEASPARGPARVLNLKERSRFMLIADAIQKSPIRHLGTDPKTMLQPGRFGAVVAEPGMGKTSLLVQLGLYALLNENPVLHISLNDPVHKVSLWYKELFRHFVRKYAVEVAADVWEAVQCRRFIMTFQVEGFSVPKLRERLTDITEQGIFTPSILMIDGLRFDEGISETLEAMAALCEAMRWSAWFTAAGTPEAKAVLKNDPFDVVLGLRMEEKTVRISMEKGSGSPVDLCLDTDTMLIQPFVGEVRA</sequence>
<reference evidence="2" key="1">
    <citation type="journal article" date="2020" name="mSystems">
        <title>Genome- and Community-Level Interaction Insights into Carbon Utilization and Element Cycling Functions of Hydrothermarchaeota in Hydrothermal Sediment.</title>
        <authorList>
            <person name="Zhou Z."/>
            <person name="Liu Y."/>
            <person name="Xu W."/>
            <person name="Pan J."/>
            <person name="Luo Z.H."/>
            <person name="Li M."/>
        </authorList>
    </citation>
    <scope>NUCLEOTIDE SEQUENCE [LARGE SCALE GENOMIC DNA]</scope>
    <source>
        <strain evidence="2">SpSt-477</strain>
    </source>
</reference>
<dbReference type="InterPro" id="IPR027417">
    <property type="entry name" value="P-loop_NTPase"/>
</dbReference>
<name>A0A7C4RMV6_9BACT</name>
<evidence type="ECO:0000313" key="2">
    <source>
        <dbReference type="EMBL" id="HGU31488.1"/>
    </source>
</evidence>
<gene>
    <name evidence="2" type="ORF">ENS29_01370</name>
</gene>
<comment type="caution">
    <text evidence="2">The sequence shown here is derived from an EMBL/GenBank/DDBJ whole genome shotgun (WGS) entry which is preliminary data.</text>
</comment>
<proteinExistence type="predicted"/>
<dbReference type="SUPFAM" id="SSF52540">
    <property type="entry name" value="P-loop containing nucleoside triphosphate hydrolases"/>
    <property type="match status" value="1"/>
</dbReference>
<dbReference type="EMBL" id="DSUH01000029">
    <property type="protein sequence ID" value="HGU31488.1"/>
    <property type="molecule type" value="Genomic_DNA"/>
</dbReference>
<dbReference type="AlphaFoldDB" id="A0A7C4RMV6"/>